<dbReference type="InterPro" id="IPR013320">
    <property type="entry name" value="ConA-like_dom_sf"/>
</dbReference>
<feature type="chain" id="PRO_5012303088" description="IPT/TIG domain-containing protein" evidence="1">
    <location>
        <begin position="23"/>
        <end position="443"/>
    </location>
</feature>
<organism evidence="3 4">
    <name type="scientific">Niastella vici</name>
    <dbReference type="NCBI Taxonomy" id="1703345"/>
    <lineage>
        <taxon>Bacteria</taxon>
        <taxon>Pseudomonadati</taxon>
        <taxon>Bacteroidota</taxon>
        <taxon>Chitinophagia</taxon>
        <taxon>Chitinophagales</taxon>
        <taxon>Chitinophagaceae</taxon>
        <taxon>Niastella</taxon>
    </lineage>
</organism>
<reference evidence="3 4" key="1">
    <citation type="submission" date="2016-03" db="EMBL/GenBank/DDBJ databases">
        <title>Niastella vici sp. nov., isolated from farmland soil.</title>
        <authorList>
            <person name="Chen L."/>
            <person name="Wang D."/>
            <person name="Yang S."/>
            <person name="Wang G."/>
        </authorList>
    </citation>
    <scope>NUCLEOTIDE SEQUENCE [LARGE SCALE GENOMIC DNA]</scope>
    <source>
        <strain evidence="3 4">DJ57</strain>
    </source>
</reference>
<dbReference type="AlphaFoldDB" id="A0A1V9FS86"/>
<dbReference type="InterPro" id="IPR014756">
    <property type="entry name" value="Ig_E-set"/>
</dbReference>
<dbReference type="Gene3D" id="2.60.40.10">
    <property type="entry name" value="Immunoglobulins"/>
    <property type="match status" value="2"/>
</dbReference>
<dbReference type="GO" id="GO:0004553">
    <property type="term" value="F:hydrolase activity, hydrolyzing O-glycosyl compounds"/>
    <property type="evidence" value="ECO:0007669"/>
    <property type="project" value="UniProtKB-ARBA"/>
</dbReference>
<dbReference type="RefSeq" id="WP_081151645.1">
    <property type="nucleotide sequence ID" value="NZ_LVYD01000058.1"/>
</dbReference>
<name>A0A1V9FS86_9BACT</name>
<sequence length="443" mass="47718">MKFPIKKIHSITALLVLAGMYAGCTKGPRLKDYTYPEPQPKSMFPDSGYAGFATVTITGSTFGDYKDVVKVFFNGIQADSILSCEDGKIVARVPKNALSGKVSLQVWTHIVDSIGQFNIVAAPVVLSTNKDIGLPGETVVITGAGFGIDPAKVKVDFNGTTGTITTINDSTLNVTLPQGFTSGNIVVSVNNYPVTGPLFRAVATVPNPIYWLSFEGNLTDNMGGAAATYTYKTPEGKPMSYVNGIAGQAVKLEGTYNLTTTNNQVLALPAQITRQKELTVACWVNWTNDSTNWVQEPVFDAGAARGQRICLMTRMNSGFGTGYLNMIGRSVFENINGFGTPPTYFNAIGKGPLPPKEWHHVAMVISVTNRIERIYMDGVEVGSVTLTAAADHTVYSHSKVYIGSPTNGVTKEPALGGMIDEFQIYNQALTADQVFAIYYKNKP</sequence>
<dbReference type="Pfam" id="PF01833">
    <property type="entry name" value="TIG"/>
    <property type="match status" value="2"/>
</dbReference>
<gene>
    <name evidence="3" type="ORF">A3860_05685</name>
</gene>
<dbReference type="Pfam" id="PF13385">
    <property type="entry name" value="Laminin_G_3"/>
    <property type="match status" value="1"/>
</dbReference>
<dbReference type="Proteomes" id="UP000192796">
    <property type="component" value="Unassembled WGS sequence"/>
</dbReference>
<evidence type="ECO:0000313" key="3">
    <source>
        <dbReference type="EMBL" id="OQP61203.1"/>
    </source>
</evidence>
<proteinExistence type="predicted"/>
<dbReference type="SUPFAM" id="SSF49899">
    <property type="entry name" value="Concanavalin A-like lectins/glucanases"/>
    <property type="match status" value="1"/>
</dbReference>
<keyword evidence="4" id="KW-1185">Reference proteome</keyword>
<dbReference type="InterPro" id="IPR013783">
    <property type="entry name" value="Ig-like_fold"/>
</dbReference>
<keyword evidence="1" id="KW-0732">Signal</keyword>
<comment type="caution">
    <text evidence="3">The sequence shown here is derived from an EMBL/GenBank/DDBJ whole genome shotgun (WGS) entry which is preliminary data.</text>
</comment>
<feature type="signal peptide" evidence="1">
    <location>
        <begin position="1"/>
        <end position="22"/>
    </location>
</feature>
<accession>A0A1V9FS86</accession>
<dbReference type="OrthoDB" id="633200at2"/>
<feature type="domain" description="IPT/TIG" evidence="2">
    <location>
        <begin position="133"/>
        <end position="191"/>
    </location>
</feature>
<dbReference type="Gene3D" id="2.60.120.200">
    <property type="match status" value="1"/>
</dbReference>
<protein>
    <recommendedName>
        <fullName evidence="2">IPT/TIG domain-containing protein</fullName>
    </recommendedName>
</protein>
<evidence type="ECO:0000256" key="1">
    <source>
        <dbReference type="SAM" id="SignalP"/>
    </source>
</evidence>
<evidence type="ECO:0000259" key="2">
    <source>
        <dbReference type="Pfam" id="PF01833"/>
    </source>
</evidence>
<dbReference type="SUPFAM" id="SSF81296">
    <property type="entry name" value="E set domains"/>
    <property type="match status" value="2"/>
</dbReference>
<feature type="domain" description="IPT/TIG" evidence="2">
    <location>
        <begin position="38"/>
        <end position="108"/>
    </location>
</feature>
<dbReference type="GO" id="GO:0005975">
    <property type="term" value="P:carbohydrate metabolic process"/>
    <property type="evidence" value="ECO:0007669"/>
    <property type="project" value="UniProtKB-ARBA"/>
</dbReference>
<dbReference type="EMBL" id="LVYD01000058">
    <property type="protein sequence ID" value="OQP61203.1"/>
    <property type="molecule type" value="Genomic_DNA"/>
</dbReference>
<dbReference type="STRING" id="1703345.A3860_05685"/>
<evidence type="ECO:0000313" key="4">
    <source>
        <dbReference type="Proteomes" id="UP000192796"/>
    </source>
</evidence>
<dbReference type="InterPro" id="IPR002909">
    <property type="entry name" value="IPT_dom"/>
</dbReference>